<evidence type="ECO:0000313" key="2">
    <source>
        <dbReference type="EMBL" id="CAF4688729.1"/>
    </source>
</evidence>
<feature type="compositionally biased region" description="Polar residues" evidence="1">
    <location>
        <begin position="39"/>
        <end position="55"/>
    </location>
</feature>
<organism evidence="2 3">
    <name type="scientific">Rotaria magnacalcarata</name>
    <dbReference type="NCBI Taxonomy" id="392030"/>
    <lineage>
        <taxon>Eukaryota</taxon>
        <taxon>Metazoa</taxon>
        <taxon>Spiralia</taxon>
        <taxon>Gnathifera</taxon>
        <taxon>Rotifera</taxon>
        <taxon>Eurotatoria</taxon>
        <taxon>Bdelloidea</taxon>
        <taxon>Philodinida</taxon>
        <taxon>Philodinidae</taxon>
        <taxon>Rotaria</taxon>
    </lineage>
</organism>
<sequence>MEAYLNKQISSDRTMPSNYSTSTSQTTNIKVPDERVNSLHGNNNTQFRDNSRTTP</sequence>
<dbReference type="Proteomes" id="UP000663866">
    <property type="component" value="Unassembled WGS sequence"/>
</dbReference>
<feature type="non-terminal residue" evidence="2">
    <location>
        <position position="55"/>
    </location>
</feature>
<comment type="caution">
    <text evidence="2">The sequence shown here is derived from an EMBL/GenBank/DDBJ whole genome shotgun (WGS) entry which is preliminary data.</text>
</comment>
<proteinExistence type="predicted"/>
<evidence type="ECO:0000256" key="1">
    <source>
        <dbReference type="SAM" id="MobiDB-lite"/>
    </source>
</evidence>
<keyword evidence="3" id="KW-1185">Reference proteome</keyword>
<protein>
    <submittedName>
        <fullName evidence="2">Uncharacterized protein</fullName>
    </submittedName>
</protein>
<feature type="compositionally biased region" description="Low complexity" evidence="1">
    <location>
        <begin position="17"/>
        <end position="28"/>
    </location>
</feature>
<reference evidence="2" key="1">
    <citation type="submission" date="2021-02" db="EMBL/GenBank/DDBJ databases">
        <authorList>
            <person name="Nowell W R."/>
        </authorList>
    </citation>
    <scope>NUCLEOTIDE SEQUENCE</scope>
</reference>
<evidence type="ECO:0000313" key="3">
    <source>
        <dbReference type="Proteomes" id="UP000663866"/>
    </source>
</evidence>
<name>A0A821HUV2_9BILA</name>
<accession>A0A821HUV2</accession>
<dbReference type="AlphaFoldDB" id="A0A821HUV2"/>
<feature type="region of interest" description="Disordered" evidence="1">
    <location>
        <begin position="1"/>
        <end position="55"/>
    </location>
</feature>
<gene>
    <name evidence="2" type="ORF">OVN521_LOCUS47985</name>
</gene>
<feature type="compositionally biased region" description="Polar residues" evidence="1">
    <location>
        <begin position="7"/>
        <end position="16"/>
    </location>
</feature>
<dbReference type="EMBL" id="CAJOBG010097296">
    <property type="protein sequence ID" value="CAF4688729.1"/>
    <property type="molecule type" value="Genomic_DNA"/>
</dbReference>